<dbReference type="OrthoDB" id="649666at2"/>
<protein>
    <submittedName>
        <fullName evidence="4">Anti-sigma factor</fullName>
    </submittedName>
</protein>
<keyword evidence="1" id="KW-0812">Transmembrane</keyword>
<keyword evidence="5" id="KW-1185">Reference proteome</keyword>
<dbReference type="RefSeq" id="WP_084841073.1">
    <property type="nucleotide sequence ID" value="NZ_ARYN01000006.1"/>
</dbReference>
<gene>
    <name evidence="4" type="ORF">IIF7_07521</name>
</gene>
<dbReference type="InterPro" id="IPR012373">
    <property type="entry name" value="Ferrdict_sens_TM"/>
</dbReference>
<dbReference type="EMBL" id="ARYN01000006">
    <property type="protein sequence ID" value="ORL45951.1"/>
    <property type="molecule type" value="Genomic_DNA"/>
</dbReference>
<dbReference type="InterPro" id="IPR032508">
    <property type="entry name" value="FecR_C"/>
</dbReference>
<evidence type="ECO:0000313" key="5">
    <source>
        <dbReference type="Proteomes" id="UP000192746"/>
    </source>
</evidence>
<evidence type="ECO:0000259" key="2">
    <source>
        <dbReference type="Pfam" id="PF04773"/>
    </source>
</evidence>
<evidence type="ECO:0000256" key="1">
    <source>
        <dbReference type="SAM" id="Phobius"/>
    </source>
</evidence>
<feature type="domain" description="Protein FecR C-terminal" evidence="3">
    <location>
        <begin position="317"/>
        <end position="386"/>
    </location>
</feature>
<dbReference type="Gene3D" id="2.60.120.1440">
    <property type="match status" value="1"/>
</dbReference>
<feature type="transmembrane region" description="Helical" evidence="1">
    <location>
        <begin position="82"/>
        <end position="102"/>
    </location>
</feature>
<keyword evidence="1" id="KW-0472">Membrane</keyword>
<dbReference type="Pfam" id="PF16344">
    <property type="entry name" value="FecR_C"/>
    <property type="match status" value="1"/>
</dbReference>
<dbReference type="STRING" id="1185767.IIF7_07521"/>
<organism evidence="4 5">
    <name type="scientific">Zunongwangia atlantica 22II14-10F7</name>
    <dbReference type="NCBI Taxonomy" id="1185767"/>
    <lineage>
        <taxon>Bacteria</taxon>
        <taxon>Pseudomonadati</taxon>
        <taxon>Bacteroidota</taxon>
        <taxon>Flavobacteriia</taxon>
        <taxon>Flavobacteriales</taxon>
        <taxon>Flavobacteriaceae</taxon>
        <taxon>Zunongwangia</taxon>
    </lineage>
</organism>
<dbReference type="PANTHER" id="PTHR30273">
    <property type="entry name" value="PERIPLASMIC SIGNAL SENSOR AND SIGMA FACTOR ACTIVATOR FECR-RELATED"/>
    <property type="match status" value="1"/>
</dbReference>
<name>A0A1Y1T4I2_9FLAO</name>
<dbReference type="GO" id="GO:0016989">
    <property type="term" value="F:sigma factor antagonist activity"/>
    <property type="evidence" value="ECO:0007669"/>
    <property type="project" value="TreeGrafter"/>
</dbReference>
<dbReference type="Gene3D" id="3.55.50.30">
    <property type="match status" value="1"/>
</dbReference>
<proteinExistence type="predicted"/>
<dbReference type="InterPro" id="IPR006860">
    <property type="entry name" value="FecR"/>
</dbReference>
<evidence type="ECO:0000259" key="3">
    <source>
        <dbReference type="Pfam" id="PF16344"/>
    </source>
</evidence>
<dbReference type="PANTHER" id="PTHR30273:SF2">
    <property type="entry name" value="PROTEIN FECR"/>
    <property type="match status" value="1"/>
</dbReference>
<feature type="domain" description="FecR protein" evidence="2">
    <location>
        <begin position="176"/>
        <end position="273"/>
    </location>
</feature>
<sequence>MTKNIEEAIVKYMTGTATAKDLTMLSNWIKKQSNKEELEAFIKDYYAIEYSINDSHTDLAVNKLLSSIKKRKELTIPKKPNYSFKYVAAIIAAVILTGVYLFRENIFQQDLSQEITKEIKVGTDKAILTLANGAEIQLGAQEKYEEDEFSSNGSILEYFKNDDAKNSEDIEYHYLTVPRGGKFTIVLSDGTQVWLNSDSKLKYPSKFKKGDSRKVELVYGEAYFDVSPANKNKGADFSVLNKEQEVKVLGTEFNLKAYKDEINTFTTLVEGKISLKYQDHKKILSPGQQALYNFEENSILTKTIDIYNETSWKDGIFSFDNKPLSDIMKVLSRWYDVEFSFSNQELKEEQFIGILSKNQDIENILEQIKNSGIINNYKIKNNEITIE</sequence>
<dbReference type="Pfam" id="PF04773">
    <property type="entry name" value="FecR"/>
    <property type="match status" value="1"/>
</dbReference>
<dbReference type="AlphaFoldDB" id="A0A1Y1T4I2"/>
<reference evidence="4 5" key="1">
    <citation type="submission" date="2013-04" db="EMBL/GenBank/DDBJ databases">
        <title>Zunongwangia sp. 22II14-10F7 Genome Sequencing.</title>
        <authorList>
            <person name="Lai Q."/>
            <person name="Shao Z."/>
        </authorList>
    </citation>
    <scope>NUCLEOTIDE SEQUENCE [LARGE SCALE GENOMIC DNA]</scope>
    <source>
        <strain evidence="4 5">22II14-10F7</strain>
    </source>
</reference>
<accession>A0A1Y1T4I2</accession>
<dbReference type="Proteomes" id="UP000192746">
    <property type="component" value="Unassembled WGS sequence"/>
</dbReference>
<evidence type="ECO:0000313" key="4">
    <source>
        <dbReference type="EMBL" id="ORL45951.1"/>
    </source>
</evidence>
<comment type="caution">
    <text evidence="4">The sequence shown here is derived from an EMBL/GenBank/DDBJ whole genome shotgun (WGS) entry which is preliminary data.</text>
</comment>
<keyword evidence="1" id="KW-1133">Transmembrane helix</keyword>